<keyword evidence="1" id="KW-1133">Transmembrane helix</keyword>
<feature type="transmembrane region" description="Helical" evidence="1">
    <location>
        <begin position="6"/>
        <end position="24"/>
    </location>
</feature>
<evidence type="ECO:0000313" key="2">
    <source>
        <dbReference type="EMBL" id="PTX43701.1"/>
    </source>
</evidence>
<protein>
    <submittedName>
        <fullName evidence="2">Uncharacterized protein</fullName>
    </submittedName>
</protein>
<keyword evidence="3" id="KW-1185">Reference proteome</keyword>
<comment type="caution">
    <text evidence="2">The sequence shown here is derived from an EMBL/GenBank/DDBJ whole genome shotgun (WGS) entry which is preliminary data.</text>
</comment>
<accession>A0A2T6AIS3</accession>
<name>A0A2T6AIS3_9FLAO</name>
<dbReference type="OrthoDB" id="9949941at2"/>
<reference evidence="2 3" key="1">
    <citation type="submission" date="2018-04" db="EMBL/GenBank/DDBJ databases">
        <title>Genomic Encyclopedia of Archaeal and Bacterial Type Strains, Phase II (KMG-II): from individual species to whole genera.</title>
        <authorList>
            <person name="Goeker M."/>
        </authorList>
    </citation>
    <scope>NUCLEOTIDE SEQUENCE [LARGE SCALE GENOMIC DNA]</scope>
    <source>
        <strain evidence="2 3">DSM 23082</strain>
    </source>
</reference>
<organism evidence="2 3">
    <name type="scientific">Christiangramia gaetbulicola</name>
    <dbReference type="NCBI Taxonomy" id="703340"/>
    <lineage>
        <taxon>Bacteria</taxon>
        <taxon>Pseudomonadati</taxon>
        <taxon>Bacteroidota</taxon>
        <taxon>Flavobacteriia</taxon>
        <taxon>Flavobacteriales</taxon>
        <taxon>Flavobacteriaceae</taxon>
        <taxon>Christiangramia</taxon>
    </lineage>
</organism>
<evidence type="ECO:0000256" key="1">
    <source>
        <dbReference type="SAM" id="Phobius"/>
    </source>
</evidence>
<evidence type="ECO:0000313" key="3">
    <source>
        <dbReference type="Proteomes" id="UP000244174"/>
    </source>
</evidence>
<dbReference type="AlphaFoldDB" id="A0A2T6AIS3"/>
<proteinExistence type="predicted"/>
<keyword evidence="1" id="KW-0812">Transmembrane</keyword>
<dbReference type="Proteomes" id="UP000244174">
    <property type="component" value="Unassembled WGS sequence"/>
</dbReference>
<dbReference type="RefSeq" id="WP_156067627.1">
    <property type="nucleotide sequence ID" value="NZ_QBKQ01000002.1"/>
</dbReference>
<dbReference type="EMBL" id="QBKQ01000002">
    <property type="protein sequence ID" value="PTX43701.1"/>
    <property type="molecule type" value="Genomic_DNA"/>
</dbReference>
<sequence>MDEILFYSVVVASVIIVAGIWIRLQLDNTRQEKLIKKYLADLSILKRNRTKQIH</sequence>
<keyword evidence="1" id="KW-0472">Membrane</keyword>
<gene>
    <name evidence="2" type="ORF">C8P64_2233</name>
</gene>